<dbReference type="Proteomes" id="UP000479190">
    <property type="component" value="Unassembled WGS sequence"/>
</dbReference>
<dbReference type="AlphaFoldDB" id="A0A6H5IN33"/>
<proteinExistence type="predicted"/>
<keyword evidence="2" id="KW-1185">Reference proteome</keyword>
<name>A0A6H5IN33_9HYME</name>
<reference evidence="1 2" key="1">
    <citation type="submission" date="2020-02" db="EMBL/GenBank/DDBJ databases">
        <authorList>
            <person name="Ferguson B K."/>
        </authorList>
    </citation>
    <scope>NUCLEOTIDE SEQUENCE [LARGE SCALE GENOMIC DNA]</scope>
</reference>
<gene>
    <name evidence="1" type="ORF">TBRA_LOCUS8808</name>
</gene>
<protein>
    <submittedName>
        <fullName evidence="1">Uncharacterized protein</fullName>
    </submittedName>
</protein>
<dbReference type="EMBL" id="CADCXV010000840">
    <property type="protein sequence ID" value="CAB0036970.1"/>
    <property type="molecule type" value="Genomic_DNA"/>
</dbReference>
<sequence length="58" mass="6228">MASCTGRWTSTPATSRAAHRCSWPWPIACPTRSICCCSAAPTWPTSRSPPRTTSANGF</sequence>
<organism evidence="1 2">
    <name type="scientific">Trichogramma brassicae</name>
    <dbReference type="NCBI Taxonomy" id="86971"/>
    <lineage>
        <taxon>Eukaryota</taxon>
        <taxon>Metazoa</taxon>
        <taxon>Ecdysozoa</taxon>
        <taxon>Arthropoda</taxon>
        <taxon>Hexapoda</taxon>
        <taxon>Insecta</taxon>
        <taxon>Pterygota</taxon>
        <taxon>Neoptera</taxon>
        <taxon>Endopterygota</taxon>
        <taxon>Hymenoptera</taxon>
        <taxon>Apocrita</taxon>
        <taxon>Proctotrupomorpha</taxon>
        <taxon>Chalcidoidea</taxon>
        <taxon>Trichogrammatidae</taxon>
        <taxon>Trichogramma</taxon>
    </lineage>
</organism>
<evidence type="ECO:0000313" key="1">
    <source>
        <dbReference type="EMBL" id="CAB0036970.1"/>
    </source>
</evidence>
<accession>A0A6H5IN33</accession>
<evidence type="ECO:0000313" key="2">
    <source>
        <dbReference type="Proteomes" id="UP000479190"/>
    </source>
</evidence>